<evidence type="ECO:0000313" key="2">
    <source>
        <dbReference type="Proteomes" id="UP001217089"/>
    </source>
</evidence>
<sequence>MESVFDETLEISEEDILKIKDFGEAFDFQDKLGVDFRGINDLESAIERLLLFYRKEIKGEKNPKRQIESDMIKLKAKDEQNRKKLITLLNETREIIISEQLENMDSEQPIGRKAIEQLLKTEGAISNLAEDLNSKLNDVASGECLIVVTENVLPTHHVNCTSVITKILYGPIKKAVVFYHDQKRPPKTFEQYEQVMDLVFVKNQDEREHQSESGIVFVDTPGIGENDAMDEVITQFAAANPIMGFIYVIKSDSAGGVQEDRVKLFHS</sequence>
<dbReference type="InterPro" id="IPR027417">
    <property type="entry name" value="P-loop_NTPase"/>
</dbReference>
<reference evidence="1 2" key="1">
    <citation type="submission" date="2022-12" db="EMBL/GenBank/DDBJ databases">
        <title>Chromosome-level genome of Tegillarca granosa.</title>
        <authorList>
            <person name="Kim J."/>
        </authorList>
    </citation>
    <scope>NUCLEOTIDE SEQUENCE [LARGE SCALE GENOMIC DNA]</scope>
    <source>
        <strain evidence="1">Teg-2019</strain>
        <tissue evidence="1">Adductor muscle</tissue>
    </source>
</reference>
<comment type="caution">
    <text evidence="1">The sequence shown here is derived from an EMBL/GenBank/DDBJ whole genome shotgun (WGS) entry which is preliminary data.</text>
</comment>
<dbReference type="PANTHER" id="PTHR26392">
    <property type="entry name" value="MITOGEN-ACTIVATED PROTEIN KINASE KINASE KINASE 7-RELATED"/>
    <property type="match status" value="1"/>
</dbReference>
<dbReference type="EMBL" id="JARBDR010000918">
    <property type="protein sequence ID" value="KAJ8301746.1"/>
    <property type="molecule type" value="Genomic_DNA"/>
</dbReference>
<protein>
    <submittedName>
        <fullName evidence="1">Uncharacterized protein</fullName>
    </submittedName>
</protein>
<name>A0ABQ9E8S4_TEGGR</name>
<dbReference type="Gene3D" id="3.40.50.300">
    <property type="entry name" value="P-loop containing nucleotide triphosphate hydrolases"/>
    <property type="match status" value="1"/>
</dbReference>
<dbReference type="PANTHER" id="PTHR26392:SF92">
    <property type="entry name" value="PROTEIN KINASE DOMAIN-CONTAINING PROTEIN"/>
    <property type="match status" value="1"/>
</dbReference>
<organism evidence="1 2">
    <name type="scientific">Tegillarca granosa</name>
    <name type="common">Malaysian cockle</name>
    <name type="synonym">Anadara granosa</name>
    <dbReference type="NCBI Taxonomy" id="220873"/>
    <lineage>
        <taxon>Eukaryota</taxon>
        <taxon>Metazoa</taxon>
        <taxon>Spiralia</taxon>
        <taxon>Lophotrochozoa</taxon>
        <taxon>Mollusca</taxon>
        <taxon>Bivalvia</taxon>
        <taxon>Autobranchia</taxon>
        <taxon>Pteriomorphia</taxon>
        <taxon>Arcoida</taxon>
        <taxon>Arcoidea</taxon>
        <taxon>Arcidae</taxon>
        <taxon>Tegillarca</taxon>
    </lineage>
</organism>
<accession>A0ABQ9E8S4</accession>
<dbReference type="Proteomes" id="UP001217089">
    <property type="component" value="Unassembled WGS sequence"/>
</dbReference>
<evidence type="ECO:0000313" key="1">
    <source>
        <dbReference type="EMBL" id="KAJ8301746.1"/>
    </source>
</evidence>
<gene>
    <name evidence="1" type="ORF">KUTeg_020733</name>
</gene>
<keyword evidence="2" id="KW-1185">Reference proteome</keyword>
<proteinExistence type="predicted"/>